<dbReference type="Proteomes" id="UP000270094">
    <property type="component" value="Unassembled WGS sequence"/>
</dbReference>
<dbReference type="InterPro" id="IPR008949">
    <property type="entry name" value="Isoprenoid_synthase_dom_sf"/>
</dbReference>
<feature type="non-terminal residue" evidence="6">
    <location>
        <position position="225"/>
    </location>
</feature>
<dbReference type="Pfam" id="PF00348">
    <property type="entry name" value="polyprenyl_synt"/>
    <property type="match status" value="2"/>
</dbReference>
<dbReference type="EMBL" id="UYYB01017573">
    <property type="protein sequence ID" value="VDM70780.1"/>
    <property type="molecule type" value="Genomic_DNA"/>
</dbReference>
<organism evidence="6 7">
    <name type="scientific">Strongylus vulgaris</name>
    <name type="common">Blood worm</name>
    <dbReference type="NCBI Taxonomy" id="40348"/>
    <lineage>
        <taxon>Eukaryota</taxon>
        <taxon>Metazoa</taxon>
        <taxon>Ecdysozoa</taxon>
        <taxon>Nematoda</taxon>
        <taxon>Chromadorea</taxon>
        <taxon>Rhabditida</taxon>
        <taxon>Rhabditina</taxon>
        <taxon>Rhabditomorpha</taxon>
        <taxon>Strongyloidea</taxon>
        <taxon>Strongylidae</taxon>
        <taxon>Strongylus</taxon>
    </lineage>
</organism>
<dbReference type="InterPro" id="IPR000092">
    <property type="entry name" value="Polyprenyl_synt"/>
</dbReference>
<reference evidence="6 7" key="1">
    <citation type="submission" date="2018-11" db="EMBL/GenBank/DDBJ databases">
        <authorList>
            <consortium name="Pathogen Informatics"/>
        </authorList>
    </citation>
    <scope>NUCLEOTIDE SEQUENCE [LARGE SCALE GENOMIC DNA]</scope>
</reference>
<dbReference type="SUPFAM" id="SSF48576">
    <property type="entry name" value="Terpenoid synthases"/>
    <property type="match status" value="2"/>
</dbReference>
<dbReference type="AlphaFoldDB" id="A0A3P7ID08"/>
<accession>A0A3P7ID08</accession>
<name>A0A3P7ID08_STRVU</name>
<proteinExistence type="predicted"/>
<keyword evidence="3" id="KW-0479">Metal-binding</keyword>
<dbReference type="GO" id="GO:0005737">
    <property type="term" value="C:cytoplasm"/>
    <property type="evidence" value="ECO:0007669"/>
    <property type="project" value="TreeGrafter"/>
</dbReference>
<evidence type="ECO:0000256" key="4">
    <source>
        <dbReference type="ARBA" id="ARBA00022842"/>
    </source>
</evidence>
<dbReference type="GO" id="GO:0046872">
    <property type="term" value="F:metal ion binding"/>
    <property type="evidence" value="ECO:0007669"/>
    <property type="project" value="UniProtKB-KW"/>
</dbReference>
<protein>
    <submittedName>
        <fullName evidence="6">Uncharacterized protein</fullName>
    </submittedName>
</protein>
<evidence type="ECO:0000256" key="5">
    <source>
        <dbReference type="ARBA" id="ARBA00033740"/>
    </source>
</evidence>
<gene>
    <name evidence="6" type="ORF">SVUK_LOCUS5778</name>
</gene>
<dbReference type="GO" id="GO:0004337">
    <property type="term" value="F:(2E,6E)-farnesyl diphosphate synthase activity"/>
    <property type="evidence" value="ECO:0007669"/>
    <property type="project" value="TreeGrafter"/>
</dbReference>
<evidence type="ECO:0000313" key="7">
    <source>
        <dbReference type="Proteomes" id="UP000270094"/>
    </source>
</evidence>
<sequence>MDESKTRRGKPCWHKNADIGLGAINDALLLDVFVEDIIRELYPDHPQVDRLCDAYRKVCASRIFAANGVQGPGTSSRLLSYCPSKRMTLIGQLLDTASVRDMNAFNWDRYEQLVAFKTSHYTYFHPIEMAMLVSDRLENHPLLRQLAYRIGFLFQSQVRRAYKLCNFLPVGSFEKQLQKSSQRKLALTFFKPCSSYDDALDVFGDPTVTGKVGTDIQDGKCTWIS</sequence>
<evidence type="ECO:0000313" key="6">
    <source>
        <dbReference type="EMBL" id="VDM70780.1"/>
    </source>
</evidence>
<keyword evidence="4" id="KW-0460">Magnesium</keyword>
<evidence type="ECO:0000256" key="2">
    <source>
        <dbReference type="ARBA" id="ARBA00022679"/>
    </source>
</evidence>
<dbReference type="PANTHER" id="PTHR11525">
    <property type="entry name" value="FARNESYL-PYROPHOSPHATE SYNTHETASE"/>
    <property type="match status" value="1"/>
</dbReference>
<dbReference type="InterPro" id="IPR039702">
    <property type="entry name" value="FPS1-like"/>
</dbReference>
<dbReference type="OrthoDB" id="10257492at2759"/>
<dbReference type="GO" id="GO:0042811">
    <property type="term" value="P:pheromone biosynthetic process"/>
    <property type="evidence" value="ECO:0007669"/>
    <property type="project" value="UniProtKB-ARBA"/>
</dbReference>
<evidence type="ECO:0000256" key="1">
    <source>
        <dbReference type="ARBA" id="ARBA00001946"/>
    </source>
</evidence>
<keyword evidence="7" id="KW-1185">Reference proteome</keyword>
<comment type="pathway">
    <text evidence="5">Pheromone biosynthesis.</text>
</comment>
<dbReference type="GO" id="GO:0045337">
    <property type="term" value="P:farnesyl diphosphate biosynthetic process"/>
    <property type="evidence" value="ECO:0007669"/>
    <property type="project" value="TreeGrafter"/>
</dbReference>
<evidence type="ECO:0000256" key="3">
    <source>
        <dbReference type="ARBA" id="ARBA00022723"/>
    </source>
</evidence>
<dbReference type="Gene3D" id="1.10.600.10">
    <property type="entry name" value="Farnesyl Diphosphate Synthase"/>
    <property type="match status" value="1"/>
</dbReference>
<keyword evidence="2" id="KW-0808">Transferase</keyword>
<dbReference type="PANTHER" id="PTHR11525:SF0">
    <property type="entry name" value="FARNESYL PYROPHOSPHATE SYNTHASE"/>
    <property type="match status" value="1"/>
</dbReference>
<dbReference type="GO" id="GO:0004161">
    <property type="term" value="F:dimethylallyltranstransferase activity"/>
    <property type="evidence" value="ECO:0007669"/>
    <property type="project" value="TreeGrafter"/>
</dbReference>
<comment type="cofactor">
    <cofactor evidence="1">
        <name>Mg(2+)</name>
        <dbReference type="ChEBI" id="CHEBI:18420"/>
    </cofactor>
</comment>